<dbReference type="AlphaFoldDB" id="A0A418Q5M2"/>
<dbReference type="RefSeq" id="WP_119665067.1">
    <property type="nucleotide sequence ID" value="NZ_QXJK01000010.1"/>
</dbReference>
<evidence type="ECO:0000256" key="4">
    <source>
        <dbReference type="ARBA" id="ARBA00022563"/>
    </source>
</evidence>
<dbReference type="PROSITE" id="PS51330">
    <property type="entry name" value="DHFR_2"/>
    <property type="match status" value="1"/>
</dbReference>
<reference evidence="9 10" key="1">
    <citation type="submission" date="2018-09" db="EMBL/GenBank/DDBJ databases">
        <title>Optimization and identification of Corynebacterium falsenii FN1-14 from fish paste.</title>
        <authorList>
            <person name="Daroonpunt R."/>
            <person name="Tanasupawat S."/>
        </authorList>
    </citation>
    <scope>NUCLEOTIDE SEQUENCE [LARGE SCALE GENOMIC DNA]</scope>
    <source>
        <strain evidence="9 10">FN1-14</strain>
    </source>
</reference>
<feature type="domain" description="DHFR" evidence="8">
    <location>
        <begin position="39"/>
        <end position="220"/>
    </location>
</feature>
<dbReference type="Proteomes" id="UP000285278">
    <property type="component" value="Unassembled WGS sequence"/>
</dbReference>
<dbReference type="PANTHER" id="PTHR48069:SF3">
    <property type="entry name" value="DIHYDROFOLATE REDUCTASE"/>
    <property type="match status" value="1"/>
</dbReference>
<dbReference type="InterPro" id="IPR024072">
    <property type="entry name" value="DHFR-like_dom_sf"/>
</dbReference>
<dbReference type="GO" id="GO:0046452">
    <property type="term" value="P:dihydrofolate metabolic process"/>
    <property type="evidence" value="ECO:0007669"/>
    <property type="project" value="TreeGrafter"/>
</dbReference>
<dbReference type="GO" id="GO:0004146">
    <property type="term" value="F:dihydrofolate reductase activity"/>
    <property type="evidence" value="ECO:0007669"/>
    <property type="project" value="UniProtKB-EC"/>
</dbReference>
<comment type="caution">
    <text evidence="9">The sequence shown here is derived from an EMBL/GenBank/DDBJ whole genome shotgun (WGS) entry which is preliminary data.</text>
</comment>
<evidence type="ECO:0000256" key="3">
    <source>
        <dbReference type="ARBA" id="ARBA00012856"/>
    </source>
</evidence>
<dbReference type="GO" id="GO:0006730">
    <property type="term" value="P:one-carbon metabolic process"/>
    <property type="evidence" value="ECO:0007669"/>
    <property type="project" value="UniProtKB-KW"/>
</dbReference>
<name>A0A418Q5M2_9CORY</name>
<dbReference type="InterPro" id="IPR012259">
    <property type="entry name" value="DHFR"/>
</dbReference>
<dbReference type="PANTHER" id="PTHR48069">
    <property type="entry name" value="DIHYDROFOLATE REDUCTASE"/>
    <property type="match status" value="1"/>
</dbReference>
<dbReference type="EC" id="1.5.1.3" evidence="3"/>
<evidence type="ECO:0000259" key="8">
    <source>
        <dbReference type="PROSITE" id="PS51330"/>
    </source>
</evidence>
<organism evidence="9 10">
    <name type="scientific">Corynebacterium falsenii</name>
    <dbReference type="NCBI Taxonomy" id="108486"/>
    <lineage>
        <taxon>Bacteria</taxon>
        <taxon>Bacillati</taxon>
        <taxon>Actinomycetota</taxon>
        <taxon>Actinomycetes</taxon>
        <taxon>Mycobacteriales</taxon>
        <taxon>Corynebacteriaceae</taxon>
        <taxon>Corynebacterium</taxon>
    </lineage>
</organism>
<dbReference type="Gene3D" id="3.40.430.10">
    <property type="entry name" value="Dihydrofolate Reductase, subunit A"/>
    <property type="match status" value="1"/>
</dbReference>
<accession>A0A418Q5M2</accession>
<keyword evidence="6" id="KW-0560">Oxidoreductase</keyword>
<protein>
    <recommendedName>
        <fullName evidence="3">dihydrofolate reductase</fullName>
        <ecNumber evidence="3">1.5.1.3</ecNumber>
    </recommendedName>
</protein>
<comment type="pathway">
    <text evidence="1">Cofactor biosynthesis; tetrahydrofolate biosynthesis; 5,6,7,8-tetrahydrofolate from 7,8-dihydrofolate: step 1/1.</text>
</comment>
<dbReference type="InterPro" id="IPR001796">
    <property type="entry name" value="DHFR_dom"/>
</dbReference>
<comment type="similarity">
    <text evidence="2">Belongs to the dihydrofolate reductase family.</text>
</comment>
<evidence type="ECO:0000256" key="1">
    <source>
        <dbReference type="ARBA" id="ARBA00004903"/>
    </source>
</evidence>
<sequence length="226" mass="25270">MSASTSRPTGFSKGDYPETTREAVDSALRTKGVDPAEIEIAMIWAQTTDGIIGDGKDMPWYLPEDLQHFKDATVGYPVIMGRTSWEALEPAFRPLPGRENFVITRNEDFDAPGGRVVGSIPDAIAEAAAHIQQVRAMKPELTPTVWVLGGGQIYAQCMDVADRVEITEIDMTAPERFEVYAPEVDEDEFELDATEWKTSEKGHTVDGKGDLRFRMCTWRRNKKNEK</sequence>
<dbReference type="Pfam" id="PF00186">
    <property type="entry name" value="DHFR_1"/>
    <property type="match status" value="1"/>
</dbReference>
<evidence type="ECO:0000256" key="6">
    <source>
        <dbReference type="ARBA" id="ARBA00023002"/>
    </source>
</evidence>
<dbReference type="GO" id="GO:0046654">
    <property type="term" value="P:tetrahydrofolate biosynthetic process"/>
    <property type="evidence" value="ECO:0007669"/>
    <property type="project" value="UniProtKB-UniPathway"/>
</dbReference>
<feature type="region of interest" description="Disordered" evidence="7">
    <location>
        <begin position="1"/>
        <end position="20"/>
    </location>
</feature>
<evidence type="ECO:0000313" key="9">
    <source>
        <dbReference type="EMBL" id="RIX33985.1"/>
    </source>
</evidence>
<dbReference type="CDD" id="cd00209">
    <property type="entry name" value="DHFR"/>
    <property type="match status" value="1"/>
</dbReference>
<gene>
    <name evidence="9" type="ORF">D3M95_08800</name>
</gene>
<proteinExistence type="inferred from homology"/>
<keyword evidence="10" id="KW-1185">Reference proteome</keyword>
<dbReference type="OrthoDB" id="9804315at2"/>
<dbReference type="SUPFAM" id="SSF53597">
    <property type="entry name" value="Dihydrofolate reductase-like"/>
    <property type="match status" value="1"/>
</dbReference>
<evidence type="ECO:0000313" key="10">
    <source>
        <dbReference type="Proteomes" id="UP000285278"/>
    </source>
</evidence>
<evidence type="ECO:0000256" key="7">
    <source>
        <dbReference type="SAM" id="MobiDB-lite"/>
    </source>
</evidence>
<evidence type="ECO:0000256" key="5">
    <source>
        <dbReference type="ARBA" id="ARBA00022857"/>
    </source>
</evidence>
<dbReference type="STRING" id="1451189.CFAL_02685"/>
<dbReference type="PRINTS" id="PR00070">
    <property type="entry name" value="DHFR"/>
</dbReference>
<dbReference type="EMBL" id="QXJK01000010">
    <property type="protein sequence ID" value="RIX33985.1"/>
    <property type="molecule type" value="Genomic_DNA"/>
</dbReference>
<dbReference type="GO" id="GO:0046655">
    <property type="term" value="P:folic acid metabolic process"/>
    <property type="evidence" value="ECO:0007669"/>
    <property type="project" value="TreeGrafter"/>
</dbReference>
<keyword evidence="5" id="KW-0521">NADP</keyword>
<evidence type="ECO:0000256" key="2">
    <source>
        <dbReference type="ARBA" id="ARBA00009539"/>
    </source>
</evidence>
<dbReference type="GO" id="GO:0050661">
    <property type="term" value="F:NADP binding"/>
    <property type="evidence" value="ECO:0007669"/>
    <property type="project" value="InterPro"/>
</dbReference>
<keyword evidence="4" id="KW-0554">One-carbon metabolism</keyword>
<dbReference type="UniPathway" id="UPA00077">
    <property type="reaction ID" value="UER00158"/>
</dbReference>
<dbReference type="GO" id="GO:0005829">
    <property type="term" value="C:cytosol"/>
    <property type="evidence" value="ECO:0007669"/>
    <property type="project" value="TreeGrafter"/>
</dbReference>